<feature type="domain" description="Transposase IS4-like" evidence="5">
    <location>
        <begin position="120"/>
        <end position="329"/>
    </location>
</feature>
<sequence length="368" mass="43120">MDKYKTNSAFNKWFSSIKLNLLPSPIQKKIVDFDKYHKKLSFFQALQLFLHGINDEKESLREMDAAFVSKELQKEMDMTSISYSQLSRTLSKIDSEILLAIFSQLVSQAKNKRPVTKRNSLYLIDSSTFSLNQNLYQWADFRKTKSGVKLHLKLCFMDNEHLYPDEFTLTNAVEHDTNQLEVLVNQPEATYVFDRGYLDFERLDTMHSQGYFFVTRIKKNTKVHVLEPLVASKSESVISDQMVALGAQNHLTSRFRLETVQDKKGKTLQFITNRFDCSSTDIAEMCKARWQIELFFKHIKQHMTIKKFFSRSEKGVVNQLILAMIASLLTYLIKLKTKSNQSVFQIKRFFRYLLFQPAEEWFNLLIPT</sequence>
<protein>
    <submittedName>
        <fullName evidence="6">IS4 transposase</fullName>
    </submittedName>
</protein>
<keyword evidence="3" id="KW-0238">DNA-binding</keyword>
<dbReference type="Proteomes" id="UP000193435">
    <property type="component" value="Unassembled WGS sequence"/>
</dbReference>
<keyword evidence="4" id="KW-0233">DNA recombination</keyword>
<dbReference type="Pfam" id="PF01609">
    <property type="entry name" value="DDE_Tnp_1"/>
    <property type="match status" value="1"/>
</dbReference>
<dbReference type="NCBIfam" id="NF033592">
    <property type="entry name" value="transpos_IS4_1"/>
    <property type="match status" value="1"/>
</dbReference>
<dbReference type="InterPro" id="IPR047952">
    <property type="entry name" value="Transpos_IS4"/>
</dbReference>
<evidence type="ECO:0000259" key="5">
    <source>
        <dbReference type="Pfam" id="PF01609"/>
    </source>
</evidence>
<evidence type="ECO:0000256" key="2">
    <source>
        <dbReference type="ARBA" id="ARBA00022578"/>
    </source>
</evidence>
<dbReference type="GO" id="GO:0006313">
    <property type="term" value="P:DNA transposition"/>
    <property type="evidence" value="ECO:0007669"/>
    <property type="project" value="InterPro"/>
</dbReference>
<organism evidence="6 7">
    <name type="scientific">Carnobacterium iners</name>
    <dbReference type="NCBI Taxonomy" id="1073423"/>
    <lineage>
        <taxon>Bacteria</taxon>
        <taxon>Bacillati</taxon>
        <taxon>Bacillota</taxon>
        <taxon>Bacilli</taxon>
        <taxon>Lactobacillales</taxon>
        <taxon>Carnobacteriaceae</taxon>
        <taxon>Carnobacterium</taxon>
    </lineage>
</organism>
<gene>
    <name evidence="6" type="ORF">SAMN04488700_0306</name>
</gene>
<evidence type="ECO:0000256" key="3">
    <source>
        <dbReference type="ARBA" id="ARBA00023125"/>
    </source>
</evidence>
<name>A0A1X7MPY1_9LACT</name>
<dbReference type="EMBL" id="FXBJ01000002">
    <property type="protein sequence ID" value="SMH26889.1"/>
    <property type="molecule type" value="Genomic_DNA"/>
</dbReference>
<comment type="similarity">
    <text evidence="1">Belongs to the transposase 11 family.</text>
</comment>
<evidence type="ECO:0000313" key="7">
    <source>
        <dbReference type="Proteomes" id="UP000193435"/>
    </source>
</evidence>
<dbReference type="SUPFAM" id="SSF53098">
    <property type="entry name" value="Ribonuclease H-like"/>
    <property type="match status" value="1"/>
</dbReference>
<dbReference type="PANTHER" id="PTHR33258:SF1">
    <property type="entry name" value="TRANSPOSASE INSL FOR INSERTION SEQUENCE ELEMENT IS186A-RELATED"/>
    <property type="match status" value="1"/>
</dbReference>
<evidence type="ECO:0000313" key="6">
    <source>
        <dbReference type="EMBL" id="SMH26889.1"/>
    </source>
</evidence>
<proteinExistence type="inferred from homology"/>
<evidence type="ECO:0000256" key="1">
    <source>
        <dbReference type="ARBA" id="ARBA00010075"/>
    </source>
</evidence>
<dbReference type="PANTHER" id="PTHR33258">
    <property type="entry name" value="TRANSPOSASE INSL FOR INSERTION SEQUENCE ELEMENT IS186A-RELATED"/>
    <property type="match status" value="1"/>
</dbReference>
<dbReference type="RefSeq" id="WP_085558662.1">
    <property type="nucleotide sequence ID" value="NZ_FXBJ01000002.1"/>
</dbReference>
<accession>A0A1X7MPY1</accession>
<keyword evidence="7" id="KW-1185">Reference proteome</keyword>
<evidence type="ECO:0000256" key="4">
    <source>
        <dbReference type="ARBA" id="ARBA00023172"/>
    </source>
</evidence>
<reference evidence="6 7" key="1">
    <citation type="submission" date="2017-04" db="EMBL/GenBank/DDBJ databases">
        <authorList>
            <person name="Afonso C.L."/>
            <person name="Miller P.J."/>
            <person name="Scott M.A."/>
            <person name="Spackman E."/>
            <person name="Goraichik I."/>
            <person name="Dimitrov K.M."/>
            <person name="Suarez D.L."/>
            <person name="Swayne D.E."/>
        </authorList>
    </citation>
    <scope>NUCLEOTIDE SEQUENCE [LARGE SCALE GENOMIC DNA]</scope>
    <source>
        <strain evidence="6 7">LMG26642</strain>
    </source>
</reference>
<dbReference type="GO" id="GO:0004803">
    <property type="term" value="F:transposase activity"/>
    <property type="evidence" value="ECO:0007669"/>
    <property type="project" value="InterPro"/>
</dbReference>
<dbReference type="InterPro" id="IPR002559">
    <property type="entry name" value="Transposase_11"/>
</dbReference>
<keyword evidence="2" id="KW-0815">Transposition</keyword>
<dbReference type="GO" id="GO:0003677">
    <property type="term" value="F:DNA binding"/>
    <property type="evidence" value="ECO:0007669"/>
    <property type="project" value="UniProtKB-KW"/>
</dbReference>
<dbReference type="AlphaFoldDB" id="A0A1X7MPY1"/>
<dbReference type="InterPro" id="IPR012337">
    <property type="entry name" value="RNaseH-like_sf"/>
</dbReference>